<proteinExistence type="predicted"/>
<reference evidence="3" key="1">
    <citation type="journal article" date="2018" name="Nat. Plants">
        <title>Whole-genome landscape of Medicago truncatula symbiotic genes.</title>
        <authorList>
            <person name="Pecrix Y."/>
            <person name="Staton S.E."/>
            <person name="Sallet E."/>
            <person name="Lelandais-Briere C."/>
            <person name="Moreau S."/>
            <person name="Carrere S."/>
            <person name="Blein T."/>
            <person name="Jardinaud M.F."/>
            <person name="Latrasse D."/>
            <person name="Zouine M."/>
            <person name="Zahm M."/>
            <person name="Kreplak J."/>
            <person name="Mayjonade B."/>
            <person name="Satge C."/>
            <person name="Perez M."/>
            <person name="Cauet S."/>
            <person name="Marande W."/>
            <person name="Chantry-Darmon C."/>
            <person name="Lopez-Roques C."/>
            <person name="Bouchez O."/>
            <person name="Berard A."/>
            <person name="Debelle F."/>
            <person name="Munos S."/>
            <person name="Bendahmane A."/>
            <person name="Berges H."/>
            <person name="Niebel A."/>
            <person name="Buitink J."/>
            <person name="Frugier F."/>
            <person name="Benhamed M."/>
            <person name="Crespi M."/>
            <person name="Gouzy J."/>
            <person name="Gamas P."/>
        </authorList>
    </citation>
    <scope>NUCLEOTIDE SEQUENCE [LARGE SCALE GENOMIC DNA]</scope>
    <source>
        <strain evidence="3">cv. Jemalong A17</strain>
    </source>
</reference>
<name>A0A396H3N4_MEDTR</name>
<evidence type="ECO:0000256" key="1">
    <source>
        <dbReference type="SAM" id="MobiDB-lite"/>
    </source>
</evidence>
<protein>
    <submittedName>
        <fullName evidence="2">Uncharacterized protein</fullName>
    </submittedName>
</protein>
<feature type="region of interest" description="Disordered" evidence="1">
    <location>
        <begin position="63"/>
        <end position="83"/>
    </location>
</feature>
<evidence type="ECO:0000313" key="2">
    <source>
        <dbReference type="EMBL" id="RHN47333.1"/>
    </source>
</evidence>
<dbReference type="Gramene" id="rna41921">
    <property type="protein sequence ID" value="RHN47333.1"/>
    <property type="gene ID" value="gene41921"/>
</dbReference>
<dbReference type="EMBL" id="PSQE01000007">
    <property type="protein sequence ID" value="RHN47333.1"/>
    <property type="molecule type" value="Genomic_DNA"/>
</dbReference>
<evidence type="ECO:0000313" key="3">
    <source>
        <dbReference type="Proteomes" id="UP000265566"/>
    </source>
</evidence>
<accession>A0A396H3N4</accession>
<feature type="region of interest" description="Disordered" evidence="1">
    <location>
        <begin position="1"/>
        <end position="44"/>
    </location>
</feature>
<dbReference type="Proteomes" id="UP000265566">
    <property type="component" value="Chromosome 7"/>
</dbReference>
<gene>
    <name evidence="2" type="ORF">MtrunA17_Chr7g0251851</name>
</gene>
<comment type="caution">
    <text evidence="2">The sequence shown here is derived from an EMBL/GenBank/DDBJ whole genome shotgun (WGS) entry which is preliminary data.</text>
</comment>
<sequence>MLSKSTSASGSSEKSLSLPETLPSESSSLSSLSSLSSSSSSSSSIIFPFPLSSRIIPFPFLSTTGSSSEFSSSSSSSSSSSVLFSGSLLGTASEEELTVVGSSVSWSTVVVEVSLGFLLGR</sequence>
<dbReference type="AlphaFoldDB" id="A0A396H3N4"/>
<organism evidence="2 3">
    <name type="scientific">Medicago truncatula</name>
    <name type="common">Barrel medic</name>
    <name type="synonym">Medicago tribuloides</name>
    <dbReference type="NCBI Taxonomy" id="3880"/>
    <lineage>
        <taxon>Eukaryota</taxon>
        <taxon>Viridiplantae</taxon>
        <taxon>Streptophyta</taxon>
        <taxon>Embryophyta</taxon>
        <taxon>Tracheophyta</taxon>
        <taxon>Spermatophyta</taxon>
        <taxon>Magnoliopsida</taxon>
        <taxon>eudicotyledons</taxon>
        <taxon>Gunneridae</taxon>
        <taxon>Pentapetalae</taxon>
        <taxon>rosids</taxon>
        <taxon>fabids</taxon>
        <taxon>Fabales</taxon>
        <taxon>Fabaceae</taxon>
        <taxon>Papilionoideae</taxon>
        <taxon>50 kb inversion clade</taxon>
        <taxon>NPAAA clade</taxon>
        <taxon>Hologalegina</taxon>
        <taxon>IRL clade</taxon>
        <taxon>Trifolieae</taxon>
        <taxon>Medicago</taxon>
    </lineage>
</organism>